<keyword evidence="2" id="KW-0472">Membrane</keyword>
<evidence type="ECO:0000256" key="1">
    <source>
        <dbReference type="SAM" id="MobiDB-lite"/>
    </source>
</evidence>
<proteinExistence type="predicted"/>
<feature type="transmembrane region" description="Helical" evidence="2">
    <location>
        <begin position="12"/>
        <end position="30"/>
    </location>
</feature>
<reference evidence="3" key="1">
    <citation type="submission" date="2021-02" db="EMBL/GenBank/DDBJ databases">
        <title>Infant gut strain persistence is associated with maternal origin, phylogeny, and functional potential including surface adhesion and iron acquisition.</title>
        <authorList>
            <person name="Lou Y.C."/>
        </authorList>
    </citation>
    <scope>NUCLEOTIDE SEQUENCE</scope>
    <source>
        <strain evidence="3">L3_108_000G1_dasL3_108_000G1_metabat.metabat.11</strain>
    </source>
</reference>
<dbReference type="AlphaFoldDB" id="A0A943I2B7"/>
<evidence type="ECO:0000313" key="4">
    <source>
        <dbReference type="Proteomes" id="UP000751224"/>
    </source>
</evidence>
<accession>A0A943I2B7</accession>
<dbReference type="EMBL" id="JAGZCC010000003">
    <property type="protein sequence ID" value="MBS5587333.1"/>
    <property type="molecule type" value="Genomic_DNA"/>
</dbReference>
<organism evidence="3 4">
    <name type="scientific">Thomasclavelia spiroformis</name>
    <dbReference type="NCBI Taxonomy" id="29348"/>
    <lineage>
        <taxon>Bacteria</taxon>
        <taxon>Bacillati</taxon>
        <taxon>Bacillota</taxon>
        <taxon>Erysipelotrichia</taxon>
        <taxon>Erysipelotrichales</taxon>
        <taxon>Coprobacillaceae</taxon>
        <taxon>Thomasclavelia</taxon>
    </lineage>
</organism>
<gene>
    <name evidence="3" type="ORF">KHX14_00750</name>
</gene>
<dbReference type="Proteomes" id="UP000751224">
    <property type="component" value="Unassembled WGS sequence"/>
</dbReference>
<keyword evidence="2" id="KW-1133">Transmembrane helix</keyword>
<evidence type="ECO:0000313" key="3">
    <source>
        <dbReference type="EMBL" id="MBS5587333.1"/>
    </source>
</evidence>
<keyword evidence="2" id="KW-0812">Transmembrane</keyword>
<feature type="transmembrane region" description="Helical" evidence="2">
    <location>
        <begin position="57"/>
        <end position="78"/>
    </location>
</feature>
<comment type="caution">
    <text evidence="3">The sequence shown here is derived from an EMBL/GenBank/DDBJ whole genome shotgun (WGS) entry which is preliminary data.</text>
</comment>
<name>A0A943I2B7_9FIRM</name>
<protein>
    <submittedName>
        <fullName evidence="3">Uncharacterized protein</fullName>
    </submittedName>
</protein>
<sequence length="160" mass="18544">MKKIKKFLKKPVFTLVCYMMAILTAIYLIYTVKLSNEALEMYIAQGTLSWSTNIVEIISFFISNCANYIFYFFAFIFFGRVIDGVRIKDNSKAEEETQEEVDEEVKDEVIEENQGSTEADEKIIEETVNDDEKSTDKIIEEVDNKEIDEKITDVANEDEN</sequence>
<dbReference type="RefSeq" id="WP_297670314.1">
    <property type="nucleotide sequence ID" value="NZ_JAGZCC010000003.1"/>
</dbReference>
<feature type="compositionally biased region" description="Acidic residues" evidence="1">
    <location>
        <begin position="96"/>
        <end position="111"/>
    </location>
</feature>
<evidence type="ECO:0000256" key="2">
    <source>
        <dbReference type="SAM" id="Phobius"/>
    </source>
</evidence>
<feature type="region of interest" description="Disordered" evidence="1">
    <location>
        <begin position="91"/>
        <end position="119"/>
    </location>
</feature>